<dbReference type="EC" id="2.3.1.225" evidence="7"/>
<dbReference type="PROSITE" id="PS50216">
    <property type="entry name" value="DHHC"/>
    <property type="match status" value="1"/>
</dbReference>
<dbReference type="GO" id="GO:0016020">
    <property type="term" value="C:membrane"/>
    <property type="evidence" value="ECO:0007669"/>
    <property type="project" value="UniProtKB-SubCell"/>
</dbReference>
<keyword evidence="4 7" id="KW-1133">Transmembrane helix</keyword>
<dbReference type="Proteomes" id="UP001516023">
    <property type="component" value="Unassembled WGS sequence"/>
</dbReference>
<feature type="transmembrane region" description="Helical" evidence="7">
    <location>
        <begin position="168"/>
        <end position="189"/>
    </location>
</feature>
<protein>
    <recommendedName>
        <fullName evidence="7">Palmitoyltransferase</fullName>
        <ecNumber evidence="7">2.3.1.225</ecNumber>
    </recommendedName>
</protein>
<dbReference type="GO" id="GO:0019706">
    <property type="term" value="F:protein-cysteine S-palmitoyltransferase activity"/>
    <property type="evidence" value="ECO:0007669"/>
    <property type="project" value="UniProtKB-EC"/>
</dbReference>
<evidence type="ECO:0000256" key="6">
    <source>
        <dbReference type="ARBA" id="ARBA00023315"/>
    </source>
</evidence>
<comment type="similarity">
    <text evidence="7">Belongs to the DHHC palmitoyltransferase family.</text>
</comment>
<comment type="caution">
    <text evidence="10">The sequence shown here is derived from an EMBL/GenBank/DDBJ whole genome shotgun (WGS) entry which is preliminary data.</text>
</comment>
<evidence type="ECO:0000256" key="5">
    <source>
        <dbReference type="ARBA" id="ARBA00023136"/>
    </source>
</evidence>
<dbReference type="AlphaFoldDB" id="A0ABD3NZ96"/>
<sequence>MRSRLYHSLHIDSHIRSHRLRIYAYLLPPPGTNPLYALYVPFCVLALSSLFMAATTDPGAVPMGARPIPENLAAESDSIVTERDTVRGGLRRRRGIRRCRKCNDNYKPIRAHHDSVTGRCVVKMDHYCPWVCNAVGIMNHKVSRHWMMVIWFCIFFLPDISNSVLSQFFILFILYTFLTAIVCLALLLIRVIRCGFYISIPLGANATATAHSPANDDSFEKQHVYPGCSTISNPIVGALACVTVLFFFFTCCMLIEQGEAVDTNMSKIARMKTRAGLVSAGEYAPVAKEFNEVFGGEHPTMSWHWFLPLPVRFPDWARDNIMGYEWDLTFPSAPYQEPGDTDTDTVDSRLSLGRPDVTDPPLTVDVEAGGNRGIDTPFEQDLQNEVMLGSKSDPVKKRSTGSFT</sequence>
<feature type="transmembrane region" description="Helical" evidence="7">
    <location>
        <begin position="146"/>
        <end position="162"/>
    </location>
</feature>
<comment type="subcellular location">
    <subcellularLocation>
        <location evidence="1">Membrane</location>
        <topology evidence="1">Multi-pass membrane protein</topology>
    </subcellularLocation>
</comment>
<evidence type="ECO:0000313" key="11">
    <source>
        <dbReference type="Proteomes" id="UP001516023"/>
    </source>
</evidence>
<evidence type="ECO:0000313" key="10">
    <source>
        <dbReference type="EMBL" id="KAL3780496.1"/>
    </source>
</evidence>
<evidence type="ECO:0000256" key="7">
    <source>
        <dbReference type="RuleBase" id="RU079119"/>
    </source>
</evidence>
<keyword evidence="6 7" id="KW-0012">Acyltransferase</keyword>
<feature type="region of interest" description="Disordered" evidence="8">
    <location>
        <begin position="334"/>
        <end position="404"/>
    </location>
</feature>
<keyword evidence="11" id="KW-1185">Reference proteome</keyword>
<evidence type="ECO:0000256" key="8">
    <source>
        <dbReference type="SAM" id="MobiDB-lite"/>
    </source>
</evidence>
<dbReference type="PANTHER" id="PTHR22883:SF405">
    <property type="entry name" value="PALMITOYLTRANSFERASE"/>
    <property type="match status" value="1"/>
</dbReference>
<dbReference type="InterPro" id="IPR039859">
    <property type="entry name" value="PFA4/ZDH16/20/ERF2-like"/>
</dbReference>
<keyword evidence="2 7" id="KW-0808">Transferase</keyword>
<name>A0ABD3NZ96_9STRA</name>
<dbReference type="Pfam" id="PF01529">
    <property type="entry name" value="DHHC"/>
    <property type="match status" value="1"/>
</dbReference>
<keyword evidence="5 7" id="KW-0472">Membrane</keyword>
<gene>
    <name evidence="10" type="ORF">HJC23_012581</name>
</gene>
<comment type="catalytic activity">
    <reaction evidence="7">
        <text>L-cysteinyl-[protein] + hexadecanoyl-CoA = S-hexadecanoyl-L-cysteinyl-[protein] + CoA</text>
        <dbReference type="Rhea" id="RHEA:36683"/>
        <dbReference type="Rhea" id="RHEA-COMP:10131"/>
        <dbReference type="Rhea" id="RHEA-COMP:11032"/>
        <dbReference type="ChEBI" id="CHEBI:29950"/>
        <dbReference type="ChEBI" id="CHEBI:57287"/>
        <dbReference type="ChEBI" id="CHEBI:57379"/>
        <dbReference type="ChEBI" id="CHEBI:74151"/>
        <dbReference type="EC" id="2.3.1.225"/>
    </reaction>
</comment>
<reference evidence="10 11" key="1">
    <citation type="journal article" date="2020" name="G3 (Bethesda)">
        <title>Improved Reference Genome for Cyclotella cryptica CCMP332, a Model for Cell Wall Morphogenesis, Salinity Adaptation, and Lipid Production in Diatoms (Bacillariophyta).</title>
        <authorList>
            <person name="Roberts W.R."/>
            <person name="Downey K.M."/>
            <person name="Ruck E.C."/>
            <person name="Traller J.C."/>
            <person name="Alverson A.J."/>
        </authorList>
    </citation>
    <scope>NUCLEOTIDE SEQUENCE [LARGE SCALE GENOMIC DNA]</scope>
    <source>
        <strain evidence="10 11">CCMP332</strain>
    </source>
</reference>
<comment type="domain">
    <text evidence="7">The DHHC domain is required for palmitoyltransferase activity.</text>
</comment>
<feature type="transmembrane region" description="Helical" evidence="7">
    <location>
        <begin position="36"/>
        <end position="56"/>
    </location>
</feature>
<evidence type="ECO:0000259" key="9">
    <source>
        <dbReference type="Pfam" id="PF01529"/>
    </source>
</evidence>
<proteinExistence type="inferred from homology"/>
<evidence type="ECO:0000256" key="2">
    <source>
        <dbReference type="ARBA" id="ARBA00022679"/>
    </source>
</evidence>
<evidence type="ECO:0000256" key="4">
    <source>
        <dbReference type="ARBA" id="ARBA00022989"/>
    </source>
</evidence>
<accession>A0ABD3NZ96</accession>
<feature type="transmembrane region" description="Helical" evidence="7">
    <location>
        <begin position="234"/>
        <end position="255"/>
    </location>
</feature>
<dbReference type="EMBL" id="JABMIG020000348">
    <property type="protein sequence ID" value="KAL3780496.1"/>
    <property type="molecule type" value="Genomic_DNA"/>
</dbReference>
<dbReference type="InterPro" id="IPR001594">
    <property type="entry name" value="Palmitoyltrfase_DHHC"/>
</dbReference>
<dbReference type="PANTHER" id="PTHR22883">
    <property type="entry name" value="ZINC FINGER DHHC DOMAIN CONTAINING PROTEIN"/>
    <property type="match status" value="1"/>
</dbReference>
<keyword evidence="3 7" id="KW-0812">Transmembrane</keyword>
<organism evidence="10 11">
    <name type="scientific">Cyclotella cryptica</name>
    <dbReference type="NCBI Taxonomy" id="29204"/>
    <lineage>
        <taxon>Eukaryota</taxon>
        <taxon>Sar</taxon>
        <taxon>Stramenopiles</taxon>
        <taxon>Ochrophyta</taxon>
        <taxon>Bacillariophyta</taxon>
        <taxon>Coscinodiscophyceae</taxon>
        <taxon>Thalassiosirophycidae</taxon>
        <taxon>Stephanodiscales</taxon>
        <taxon>Stephanodiscaceae</taxon>
        <taxon>Cyclotella</taxon>
    </lineage>
</organism>
<evidence type="ECO:0000256" key="1">
    <source>
        <dbReference type="ARBA" id="ARBA00004141"/>
    </source>
</evidence>
<feature type="domain" description="Palmitoyltransferase DHHC" evidence="9">
    <location>
        <begin position="98"/>
        <end position="156"/>
    </location>
</feature>
<evidence type="ECO:0000256" key="3">
    <source>
        <dbReference type="ARBA" id="ARBA00022692"/>
    </source>
</evidence>